<protein>
    <recommendedName>
        <fullName evidence="6">Kinesin-like protein</fullName>
    </recommendedName>
</protein>
<feature type="compositionally biased region" description="Acidic residues" evidence="7">
    <location>
        <begin position="666"/>
        <end position="690"/>
    </location>
</feature>
<dbReference type="GO" id="GO:0003777">
    <property type="term" value="F:microtubule motor activity"/>
    <property type="evidence" value="ECO:0007669"/>
    <property type="project" value="InterPro"/>
</dbReference>
<dbReference type="PANTHER" id="PTHR24115:SF1008">
    <property type="entry name" value="KINESIN-LIKE PROTEIN SUBITO"/>
    <property type="match status" value="1"/>
</dbReference>
<dbReference type="AlphaFoldDB" id="A0A5C3QY81"/>
<accession>A0A5C3QY81</accession>
<feature type="domain" description="Kinesin motor" evidence="8">
    <location>
        <begin position="1"/>
        <end position="448"/>
    </location>
</feature>
<evidence type="ECO:0000256" key="6">
    <source>
        <dbReference type="RuleBase" id="RU000394"/>
    </source>
</evidence>
<dbReference type="PROSITE" id="PS00411">
    <property type="entry name" value="KINESIN_MOTOR_1"/>
    <property type="match status" value="1"/>
</dbReference>
<dbReference type="GO" id="GO:0005871">
    <property type="term" value="C:kinesin complex"/>
    <property type="evidence" value="ECO:0007669"/>
    <property type="project" value="TreeGrafter"/>
</dbReference>
<comment type="similarity">
    <text evidence="5 6">Belongs to the TRAFAC class myosin-kinesin ATPase superfamily. Kinesin family.</text>
</comment>
<evidence type="ECO:0000256" key="3">
    <source>
        <dbReference type="ARBA" id="ARBA00022840"/>
    </source>
</evidence>
<dbReference type="OrthoDB" id="123929at2759"/>
<dbReference type="InterPro" id="IPR019821">
    <property type="entry name" value="Kinesin_motor_CS"/>
</dbReference>
<evidence type="ECO:0000256" key="5">
    <source>
        <dbReference type="PROSITE-ProRule" id="PRU00283"/>
    </source>
</evidence>
<keyword evidence="9" id="KW-0378">Hydrolase</keyword>
<dbReference type="Pfam" id="PF00225">
    <property type="entry name" value="Kinesin"/>
    <property type="match status" value="1"/>
</dbReference>
<dbReference type="InterPro" id="IPR036961">
    <property type="entry name" value="Kinesin_motor_dom_sf"/>
</dbReference>
<dbReference type="EMBL" id="ML178815">
    <property type="protein sequence ID" value="TFL06308.1"/>
    <property type="molecule type" value="Genomic_DNA"/>
</dbReference>
<dbReference type="GO" id="GO:0016887">
    <property type="term" value="F:ATP hydrolysis activity"/>
    <property type="evidence" value="ECO:0007669"/>
    <property type="project" value="TreeGrafter"/>
</dbReference>
<proteinExistence type="inferred from homology"/>
<evidence type="ECO:0000256" key="7">
    <source>
        <dbReference type="SAM" id="MobiDB-lite"/>
    </source>
</evidence>
<keyword evidence="1 6" id="KW-0493">Microtubule</keyword>
<keyword evidence="10" id="KW-1185">Reference proteome</keyword>
<evidence type="ECO:0000259" key="8">
    <source>
        <dbReference type="PROSITE" id="PS50067"/>
    </source>
</evidence>
<feature type="region of interest" description="Disordered" evidence="7">
    <location>
        <begin position="642"/>
        <end position="813"/>
    </location>
</feature>
<dbReference type="GO" id="GO:0005524">
    <property type="term" value="F:ATP binding"/>
    <property type="evidence" value="ECO:0007669"/>
    <property type="project" value="UniProtKB-UniRule"/>
</dbReference>
<feature type="compositionally biased region" description="Low complexity" evidence="7">
    <location>
        <begin position="707"/>
        <end position="717"/>
    </location>
</feature>
<keyword evidence="4 5" id="KW-0505">Motor protein</keyword>
<keyword evidence="2 5" id="KW-0547">Nucleotide-binding</keyword>
<feature type="binding site" evidence="5">
    <location>
        <begin position="95"/>
        <end position="102"/>
    </location>
    <ligand>
        <name>ATP</name>
        <dbReference type="ChEBI" id="CHEBI:30616"/>
    </ligand>
</feature>
<evidence type="ECO:0000313" key="9">
    <source>
        <dbReference type="EMBL" id="TFL06308.1"/>
    </source>
</evidence>
<sequence>MMAYLRIRPNLGDQETDENPYLSQLTDTSVRMTDPSYLGLNPSRIRSSTVPPTSTYTFSHVFPPETTQTNFFLKTTLPLVNDVLHGQNSLLFAYGATNSGKTFTVQGGSDDSSAGVVPRSLDVIFNSIEGLQGDGKFRPVRLHAVESAVSSDHASNIPRFKLPLSDPSLARALGQDPDDVHVPDTAVDPTTLRVDRNYEYTAYLSYAEVYNEKIYDLLESAGTGSGAGGSSSLLLTRKALALKSSPLSDSPGEANHTGKYVSGLSQYRVSSAAEAKAVIKYGQLQRRVFGTLANKESSRSHGIVVVKIMRCHRGERNDPTAVQISRFTIVDLAGSERSKNTGTSGDRLREAGNINKSLMVLGQCLEVMRANQRRLGMALGLSDTRVDTRDVKKALALVPFRHSKLTELLMDYFIGDGRAVMIVNVNPFDTGYDENSHVMKFAALAREVYIAPAPAPVQRIQQGLGLGKPKGAPATLKGDDIAPHRFSRKVTLPQMKNGKKMSEAVVEVLEVDEDSQDSEDGRMEGADALIEELFEEIASVRMQLFDADVRAAVIEAETREEVMEEMQQRMRAMEQMYAKRLMDQVAENEAKMEAKIGMLQRAGMFAAHESDPDEDAEVRDVEMSLVVDEESDTNSAMQVVHTPSAESNAQGDWPSQREATSSPETPSEDEEESEYDDDEKDADSEEEEEEWKPPSPKKPTPKKTKPKAASIATKAAAQPPRRGKSSTAGQRKSSTAGLRSQLSHLQVDDPMQESVKEEDDDDLFEEVPQSKPAPKKRQLGKNKIVTEDEIMRESLDGEKDAGRILRRRTGGQK</sequence>
<evidence type="ECO:0000256" key="2">
    <source>
        <dbReference type="ARBA" id="ARBA00022741"/>
    </source>
</evidence>
<gene>
    <name evidence="9" type="ORF">BDV98DRAFT_559200</name>
</gene>
<keyword evidence="3 5" id="KW-0067">ATP-binding</keyword>
<name>A0A5C3QY81_9AGAR</name>
<dbReference type="Gene3D" id="3.40.850.10">
    <property type="entry name" value="Kinesin motor domain"/>
    <property type="match status" value="1"/>
</dbReference>
<dbReference type="GO" id="GO:0005634">
    <property type="term" value="C:nucleus"/>
    <property type="evidence" value="ECO:0007669"/>
    <property type="project" value="TreeGrafter"/>
</dbReference>
<organism evidence="9 10">
    <name type="scientific">Pterulicium gracile</name>
    <dbReference type="NCBI Taxonomy" id="1884261"/>
    <lineage>
        <taxon>Eukaryota</taxon>
        <taxon>Fungi</taxon>
        <taxon>Dikarya</taxon>
        <taxon>Basidiomycota</taxon>
        <taxon>Agaricomycotina</taxon>
        <taxon>Agaricomycetes</taxon>
        <taxon>Agaricomycetidae</taxon>
        <taxon>Agaricales</taxon>
        <taxon>Pleurotineae</taxon>
        <taxon>Pterulaceae</taxon>
        <taxon>Pterulicium</taxon>
    </lineage>
</organism>
<dbReference type="PANTHER" id="PTHR24115">
    <property type="entry name" value="KINESIN-RELATED"/>
    <property type="match status" value="1"/>
</dbReference>
<feature type="compositionally biased region" description="Basic and acidic residues" evidence="7">
    <location>
        <begin position="784"/>
        <end position="803"/>
    </location>
</feature>
<evidence type="ECO:0000256" key="1">
    <source>
        <dbReference type="ARBA" id="ARBA00022701"/>
    </source>
</evidence>
<feature type="compositionally biased region" description="Acidic residues" evidence="7">
    <location>
        <begin position="756"/>
        <end position="765"/>
    </location>
</feature>
<dbReference type="PRINTS" id="PR00380">
    <property type="entry name" value="KINESINHEAVY"/>
</dbReference>
<dbReference type="InterPro" id="IPR027640">
    <property type="entry name" value="Kinesin-like_fam"/>
</dbReference>
<feature type="compositionally biased region" description="Polar residues" evidence="7">
    <location>
        <begin position="725"/>
        <end position="744"/>
    </location>
</feature>
<dbReference type="Proteomes" id="UP000305067">
    <property type="component" value="Unassembled WGS sequence"/>
</dbReference>
<dbReference type="InterPro" id="IPR027417">
    <property type="entry name" value="P-loop_NTPase"/>
</dbReference>
<dbReference type="STRING" id="1884261.A0A5C3QY81"/>
<evidence type="ECO:0000313" key="10">
    <source>
        <dbReference type="Proteomes" id="UP000305067"/>
    </source>
</evidence>
<dbReference type="SMART" id="SM00129">
    <property type="entry name" value="KISc"/>
    <property type="match status" value="1"/>
</dbReference>
<dbReference type="GO" id="GO:0005874">
    <property type="term" value="C:microtubule"/>
    <property type="evidence" value="ECO:0007669"/>
    <property type="project" value="UniProtKB-KW"/>
</dbReference>
<dbReference type="GO" id="GO:0008017">
    <property type="term" value="F:microtubule binding"/>
    <property type="evidence" value="ECO:0007669"/>
    <property type="project" value="InterPro"/>
</dbReference>
<feature type="compositionally biased region" description="Basic residues" evidence="7">
    <location>
        <begin position="804"/>
        <end position="813"/>
    </location>
</feature>
<reference evidence="9 10" key="1">
    <citation type="journal article" date="2019" name="Nat. Ecol. Evol.">
        <title>Megaphylogeny resolves global patterns of mushroom evolution.</title>
        <authorList>
            <person name="Varga T."/>
            <person name="Krizsan K."/>
            <person name="Foldi C."/>
            <person name="Dima B."/>
            <person name="Sanchez-Garcia M."/>
            <person name="Sanchez-Ramirez S."/>
            <person name="Szollosi G.J."/>
            <person name="Szarkandi J.G."/>
            <person name="Papp V."/>
            <person name="Albert L."/>
            <person name="Andreopoulos W."/>
            <person name="Angelini C."/>
            <person name="Antonin V."/>
            <person name="Barry K.W."/>
            <person name="Bougher N.L."/>
            <person name="Buchanan P."/>
            <person name="Buyck B."/>
            <person name="Bense V."/>
            <person name="Catcheside P."/>
            <person name="Chovatia M."/>
            <person name="Cooper J."/>
            <person name="Damon W."/>
            <person name="Desjardin D."/>
            <person name="Finy P."/>
            <person name="Geml J."/>
            <person name="Haridas S."/>
            <person name="Hughes K."/>
            <person name="Justo A."/>
            <person name="Karasinski D."/>
            <person name="Kautmanova I."/>
            <person name="Kiss B."/>
            <person name="Kocsube S."/>
            <person name="Kotiranta H."/>
            <person name="LaButti K.M."/>
            <person name="Lechner B.E."/>
            <person name="Liimatainen K."/>
            <person name="Lipzen A."/>
            <person name="Lukacs Z."/>
            <person name="Mihaltcheva S."/>
            <person name="Morgado L.N."/>
            <person name="Niskanen T."/>
            <person name="Noordeloos M.E."/>
            <person name="Ohm R.A."/>
            <person name="Ortiz-Santana B."/>
            <person name="Ovrebo C."/>
            <person name="Racz N."/>
            <person name="Riley R."/>
            <person name="Savchenko A."/>
            <person name="Shiryaev A."/>
            <person name="Soop K."/>
            <person name="Spirin V."/>
            <person name="Szebenyi C."/>
            <person name="Tomsovsky M."/>
            <person name="Tulloss R.E."/>
            <person name="Uehling J."/>
            <person name="Grigoriev I.V."/>
            <person name="Vagvolgyi C."/>
            <person name="Papp T."/>
            <person name="Martin F.M."/>
            <person name="Miettinen O."/>
            <person name="Hibbett D.S."/>
            <person name="Nagy L.G."/>
        </authorList>
    </citation>
    <scope>NUCLEOTIDE SEQUENCE [LARGE SCALE GENOMIC DNA]</scope>
    <source>
        <strain evidence="9 10">CBS 309.79</strain>
    </source>
</reference>
<evidence type="ECO:0000256" key="4">
    <source>
        <dbReference type="ARBA" id="ARBA00023175"/>
    </source>
</evidence>
<dbReference type="GO" id="GO:0007018">
    <property type="term" value="P:microtubule-based movement"/>
    <property type="evidence" value="ECO:0007669"/>
    <property type="project" value="InterPro"/>
</dbReference>
<dbReference type="PROSITE" id="PS50067">
    <property type="entry name" value="KINESIN_MOTOR_2"/>
    <property type="match status" value="1"/>
</dbReference>
<dbReference type="InterPro" id="IPR001752">
    <property type="entry name" value="Kinesin_motor_dom"/>
</dbReference>
<dbReference type="SUPFAM" id="SSF52540">
    <property type="entry name" value="P-loop containing nucleoside triphosphate hydrolases"/>
    <property type="match status" value="1"/>
</dbReference>